<keyword evidence="3" id="KW-1185">Reference proteome</keyword>
<name>A0ABT7PS70_9BACT</name>
<dbReference type="PANTHER" id="PTHR31284">
    <property type="entry name" value="ACID PHOSPHATASE-LIKE PROTEIN"/>
    <property type="match status" value="1"/>
</dbReference>
<evidence type="ECO:0000313" key="2">
    <source>
        <dbReference type="EMBL" id="MDM4019326.1"/>
    </source>
</evidence>
<evidence type="ECO:0000313" key="3">
    <source>
        <dbReference type="Proteomes" id="UP001239462"/>
    </source>
</evidence>
<dbReference type="PIRSF" id="PIRSF019271">
    <property type="entry name" value="Acid_Ptase_C"/>
    <property type="match status" value="1"/>
</dbReference>
<dbReference type="InterPro" id="IPR005519">
    <property type="entry name" value="Acid_phosphat_B-like"/>
</dbReference>
<dbReference type="Gene3D" id="3.40.50.1000">
    <property type="entry name" value="HAD superfamily/HAD-like"/>
    <property type="match status" value="1"/>
</dbReference>
<proteinExistence type="predicted"/>
<dbReference type="PANTHER" id="PTHR31284:SF10">
    <property type="entry name" value="ACID PHOSPHATASE-LIKE PROTEIN"/>
    <property type="match status" value="1"/>
</dbReference>
<protein>
    <submittedName>
        <fullName evidence="2">HAD family acid phosphatase</fullName>
    </submittedName>
</protein>
<dbReference type="SUPFAM" id="SSF56784">
    <property type="entry name" value="HAD-like"/>
    <property type="match status" value="1"/>
</dbReference>
<reference evidence="2 3" key="1">
    <citation type="submission" date="2023-06" db="EMBL/GenBank/DDBJ databases">
        <title>Roseiconus lacunae JC819 isolated from Gulf of Mannar region, Tamil Nadu.</title>
        <authorList>
            <person name="Pk S."/>
            <person name="Ch S."/>
            <person name="Ch V.R."/>
        </authorList>
    </citation>
    <scope>NUCLEOTIDE SEQUENCE [LARGE SCALE GENOMIC DNA]</scope>
    <source>
        <strain evidence="2 3">JC819</strain>
    </source>
</reference>
<organism evidence="2 3">
    <name type="scientific">Roseiconus lacunae</name>
    <dbReference type="NCBI Taxonomy" id="2605694"/>
    <lineage>
        <taxon>Bacteria</taxon>
        <taxon>Pseudomonadati</taxon>
        <taxon>Planctomycetota</taxon>
        <taxon>Planctomycetia</taxon>
        <taxon>Pirellulales</taxon>
        <taxon>Pirellulaceae</taxon>
        <taxon>Roseiconus</taxon>
    </lineage>
</organism>
<accession>A0ABT7PS70</accession>
<dbReference type="Pfam" id="PF03767">
    <property type="entry name" value="Acid_phosphat_B"/>
    <property type="match status" value="1"/>
</dbReference>
<dbReference type="InterPro" id="IPR006423">
    <property type="entry name" value="Lipo_e_P4"/>
</dbReference>
<gene>
    <name evidence="2" type="ORF">QTN89_27980</name>
</gene>
<dbReference type="SFLD" id="SFLDG01125">
    <property type="entry name" value="C1.1:_Acid_Phosphatase_Like"/>
    <property type="match status" value="1"/>
</dbReference>
<dbReference type="InterPro" id="IPR036412">
    <property type="entry name" value="HAD-like_sf"/>
</dbReference>
<keyword evidence="1" id="KW-0732">Signal</keyword>
<dbReference type="RefSeq" id="WP_289167438.1">
    <property type="nucleotide sequence ID" value="NZ_JASZZN010000037.1"/>
</dbReference>
<dbReference type="SFLD" id="SFLDS00003">
    <property type="entry name" value="Haloacid_Dehalogenase"/>
    <property type="match status" value="1"/>
</dbReference>
<evidence type="ECO:0000256" key="1">
    <source>
        <dbReference type="ARBA" id="ARBA00022729"/>
    </source>
</evidence>
<sequence>MSVTSLPRPIYSTVAILLMIWMVDLAIAQDVDVEKDSRYCALAWMQNSAEYRLLTEQTYRAALLQLQVGLQDPHWSADEVQLAVGGFEHKQPAIILDCDETVLDNSAYNARRVSAGEEYTTESWNDWCQEAKATAVPGSLDFVNAAKSLGVKIFFITNRRDVVKDATIKNLKELGFPASQGNVLTKNPEQGRGDDKVSRRAMVAKNHRIVLLIGDSMSDLCSGMDSGNLEERNQVASEKRAMLGSRWIMLPNPVYGGWQRALPSGEKALKLSR</sequence>
<dbReference type="InterPro" id="IPR023214">
    <property type="entry name" value="HAD_sf"/>
</dbReference>
<comment type="caution">
    <text evidence="2">The sequence shown here is derived from an EMBL/GenBank/DDBJ whole genome shotgun (WGS) entry which is preliminary data.</text>
</comment>
<dbReference type="Proteomes" id="UP001239462">
    <property type="component" value="Unassembled WGS sequence"/>
</dbReference>
<dbReference type="EMBL" id="JASZZN010000037">
    <property type="protein sequence ID" value="MDM4019326.1"/>
    <property type="molecule type" value="Genomic_DNA"/>
</dbReference>